<gene>
    <name evidence="5" type="ORF">E1286_40795</name>
</gene>
<feature type="region of interest" description="Disordered" evidence="3">
    <location>
        <begin position="71"/>
        <end position="99"/>
    </location>
</feature>
<dbReference type="EMBL" id="SMKQ01000235">
    <property type="protein sequence ID" value="TDD34519.1"/>
    <property type="molecule type" value="Genomic_DNA"/>
</dbReference>
<dbReference type="PROSITE" id="PS50110">
    <property type="entry name" value="RESPONSE_REGULATORY"/>
    <property type="match status" value="1"/>
</dbReference>
<feature type="modified residue" description="4-aspartylphosphate" evidence="2">
    <location>
        <position position="54"/>
    </location>
</feature>
<dbReference type="Gene3D" id="3.40.50.2300">
    <property type="match status" value="1"/>
</dbReference>
<keyword evidence="1 2" id="KW-0597">Phosphoprotein</keyword>
<dbReference type="InterPro" id="IPR001789">
    <property type="entry name" value="Sig_transdc_resp-reg_receiver"/>
</dbReference>
<organism evidence="5 6">
    <name type="scientific">Nonomuraea terrae</name>
    <dbReference type="NCBI Taxonomy" id="2530383"/>
    <lineage>
        <taxon>Bacteria</taxon>
        <taxon>Bacillati</taxon>
        <taxon>Actinomycetota</taxon>
        <taxon>Actinomycetes</taxon>
        <taxon>Streptosporangiales</taxon>
        <taxon>Streptosporangiaceae</taxon>
        <taxon>Nonomuraea</taxon>
    </lineage>
</organism>
<evidence type="ECO:0000313" key="5">
    <source>
        <dbReference type="EMBL" id="TDD34519.1"/>
    </source>
</evidence>
<accession>A0A4R4XU68</accession>
<evidence type="ECO:0000256" key="1">
    <source>
        <dbReference type="ARBA" id="ARBA00022553"/>
    </source>
</evidence>
<evidence type="ECO:0000313" key="6">
    <source>
        <dbReference type="Proteomes" id="UP000295302"/>
    </source>
</evidence>
<dbReference type="GO" id="GO:0000160">
    <property type="term" value="P:phosphorelay signal transduction system"/>
    <property type="evidence" value="ECO:0007669"/>
    <property type="project" value="InterPro"/>
</dbReference>
<dbReference type="OrthoDB" id="3197131at2"/>
<evidence type="ECO:0000259" key="4">
    <source>
        <dbReference type="PROSITE" id="PS50110"/>
    </source>
</evidence>
<dbReference type="Pfam" id="PF00072">
    <property type="entry name" value="Response_reg"/>
    <property type="match status" value="1"/>
</dbReference>
<dbReference type="AlphaFoldDB" id="A0A4R4XU68"/>
<proteinExistence type="predicted"/>
<reference evidence="5 6" key="1">
    <citation type="submission" date="2019-03" db="EMBL/GenBank/DDBJ databases">
        <title>Draft genome sequences of novel Actinobacteria.</title>
        <authorList>
            <person name="Sahin N."/>
            <person name="Ay H."/>
            <person name="Saygin H."/>
        </authorList>
    </citation>
    <scope>NUCLEOTIDE SEQUENCE [LARGE SCALE GENOMIC DNA]</scope>
    <source>
        <strain evidence="5 6">CH32</strain>
    </source>
</reference>
<evidence type="ECO:0000256" key="2">
    <source>
        <dbReference type="PROSITE-ProRule" id="PRU00169"/>
    </source>
</evidence>
<dbReference type="RefSeq" id="WP_132621662.1">
    <property type="nucleotide sequence ID" value="NZ_SMKQ01000235.1"/>
</dbReference>
<protein>
    <submittedName>
        <fullName evidence="5">Response regulator transcription factor</fullName>
    </submittedName>
</protein>
<dbReference type="PANTHER" id="PTHR44591:SF18">
    <property type="entry name" value="REGULATORY PROTEIN"/>
    <property type="match status" value="1"/>
</dbReference>
<dbReference type="Proteomes" id="UP000295302">
    <property type="component" value="Unassembled WGS sequence"/>
</dbReference>
<keyword evidence="6" id="KW-1185">Reference proteome</keyword>
<name>A0A4R4XU68_9ACTN</name>
<evidence type="ECO:0000256" key="3">
    <source>
        <dbReference type="SAM" id="MobiDB-lite"/>
    </source>
</evidence>
<dbReference type="InterPro" id="IPR050595">
    <property type="entry name" value="Bact_response_regulator"/>
</dbReference>
<comment type="caution">
    <text evidence="5">The sequence shown here is derived from an EMBL/GenBank/DDBJ whole genome shotgun (WGS) entry which is preliminary data.</text>
</comment>
<dbReference type="PANTHER" id="PTHR44591">
    <property type="entry name" value="STRESS RESPONSE REGULATOR PROTEIN 1"/>
    <property type="match status" value="1"/>
</dbReference>
<dbReference type="InterPro" id="IPR011006">
    <property type="entry name" value="CheY-like_superfamily"/>
</dbReference>
<dbReference type="SUPFAM" id="SSF52172">
    <property type="entry name" value="CheY-like"/>
    <property type="match status" value="1"/>
</dbReference>
<feature type="compositionally biased region" description="Basic and acidic residues" evidence="3">
    <location>
        <begin position="71"/>
        <end position="84"/>
    </location>
</feature>
<feature type="domain" description="Response regulatory" evidence="4">
    <location>
        <begin position="5"/>
        <end position="99"/>
    </location>
</feature>
<sequence>MDAAVVRVVDDEPNIAELLTDALEVSGFRVRTAASGTRAPEHVGRDRPDIVLLDVMLPDLDGFAVAQRLRPDPRPEGEVPRRPAGDVITGLGRPRRWPR</sequence>